<dbReference type="PROSITE" id="PS51257">
    <property type="entry name" value="PROKAR_LIPOPROTEIN"/>
    <property type="match status" value="1"/>
</dbReference>
<reference evidence="3 4" key="1">
    <citation type="submission" date="2023-12" db="EMBL/GenBank/DDBJ databases">
        <title>Friends and Foes: Symbiotic and Algicidal bacterial influence on Karenia brevis blooms.</title>
        <authorList>
            <person name="Fei C."/>
            <person name="Mohamed A.R."/>
            <person name="Booker A."/>
            <person name="Arshad M."/>
            <person name="Klass S."/>
            <person name="Ahn S."/>
            <person name="Gilbert P.M."/>
            <person name="Heil C.A."/>
            <person name="Martinez J.M."/>
            <person name="Amin S.A."/>
        </authorList>
    </citation>
    <scope>NUCLEOTIDE SEQUENCE [LARGE SCALE GENOMIC DNA]</scope>
    <source>
        <strain evidence="3 4">CE15</strain>
    </source>
</reference>
<dbReference type="InterPro" id="IPR011460">
    <property type="entry name" value="Lcl_C"/>
</dbReference>
<evidence type="ECO:0000313" key="4">
    <source>
        <dbReference type="Proteomes" id="UP001382455"/>
    </source>
</evidence>
<keyword evidence="1" id="KW-0732">Signal</keyword>
<dbReference type="PANTHER" id="PTHR35812:SF1">
    <property type="entry name" value="LIPOPROTEIN"/>
    <property type="match status" value="1"/>
</dbReference>
<dbReference type="Proteomes" id="UP001382455">
    <property type="component" value="Unassembled WGS sequence"/>
</dbReference>
<name>A0ABU8EU32_9GAMM</name>
<accession>A0ABU8EU32</accession>
<gene>
    <name evidence="3" type="ORF">WAE96_11910</name>
</gene>
<sequence>MMINKEGTMRIFSKLSIIVTTTIFACSANAQVCVGNIPSTSPTAQFTVNADGTAVDNLTGLMWMRCSIGQSWDATNSTCTGGTEQLTWQQALLVAADYQYAGFDDWQLPNVKELSSLVERQCVDAAINNVVFPATLAQNYWTNTSGVGSITQAWAVAFYSGKTNLRSKTSDVHLRLMRYAK</sequence>
<feature type="domain" description="Lcl C-terminal" evidence="2">
    <location>
        <begin position="52"/>
        <end position="178"/>
    </location>
</feature>
<dbReference type="PANTHER" id="PTHR35812">
    <property type="entry name" value="LIPOPROTEIN"/>
    <property type="match status" value="1"/>
</dbReference>
<evidence type="ECO:0000313" key="3">
    <source>
        <dbReference type="EMBL" id="MEI4550371.1"/>
    </source>
</evidence>
<keyword evidence="4" id="KW-1185">Reference proteome</keyword>
<dbReference type="EMBL" id="JBAWKS010000001">
    <property type="protein sequence ID" value="MEI4550371.1"/>
    <property type="molecule type" value="Genomic_DNA"/>
</dbReference>
<organism evidence="3 4">
    <name type="scientific">Pseudoalteromonas spongiae</name>
    <dbReference type="NCBI Taxonomy" id="298657"/>
    <lineage>
        <taxon>Bacteria</taxon>
        <taxon>Pseudomonadati</taxon>
        <taxon>Pseudomonadota</taxon>
        <taxon>Gammaproteobacteria</taxon>
        <taxon>Alteromonadales</taxon>
        <taxon>Pseudoalteromonadaceae</taxon>
        <taxon>Pseudoalteromonas</taxon>
    </lineage>
</organism>
<feature type="chain" id="PRO_5047220990" evidence="1">
    <location>
        <begin position="31"/>
        <end position="181"/>
    </location>
</feature>
<evidence type="ECO:0000256" key="1">
    <source>
        <dbReference type="SAM" id="SignalP"/>
    </source>
</evidence>
<dbReference type="Pfam" id="PF07603">
    <property type="entry name" value="Lcl_C"/>
    <property type="match status" value="1"/>
</dbReference>
<comment type="caution">
    <text evidence="3">The sequence shown here is derived from an EMBL/GenBank/DDBJ whole genome shotgun (WGS) entry which is preliminary data.</text>
</comment>
<proteinExistence type="predicted"/>
<dbReference type="RefSeq" id="WP_105170246.1">
    <property type="nucleotide sequence ID" value="NZ_JBAWKS010000001.1"/>
</dbReference>
<protein>
    <submittedName>
        <fullName evidence="3">DUF1566 domain-containing protein</fullName>
    </submittedName>
</protein>
<evidence type="ECO:0000259" key="2">
    <source>
        <dbReference type="Pfam" id="PF07603"/>
    </source>
</evidence>
<feature type="signal peptide" evidence="1">
    <location>
        <begin position="1"/>
        <end position="30"/>
    </location>
</feature>